<dbReference type="Proteomes" id="UP001346149">
    <property type="component" value="Unassembled WGS sequence"/>
</dbReference>
<evidence type="ECO:0000313" key="2">
    <source>
        <dbReference type="EMBL" id="KAK4804621.1"/>
    </source>
</evidence>
<feature type="region of interest" description="Disordered" evidence="1">
    <location>
        <begin position="1"/>
        <end position="32"/>
    </location>
</feature>
<dbReference type="InterPro" id="IPR004320">
    <property type="entry name" value="BPS1_pln"/>
</dbReference>
<dbReference type="GO" id="GO:0048367">
    <property type="term" value="P:shoot system development"/>
    <property type="evidence" value="ECO:0007669"/>
    <property type="project" value="InterPro"/>
</dbReference>
<name>A0AAN7N4J1_TRANT</name>
<reference evidence="2 3" key="1">
    <citation type="journal article" date="2023" name="Hortic Res">
        <title>Pangenome of water caltrop reveals structural variations and asymmetric subgenome divergence after allopolyploidization.</title>
        <authorList>
            <person name="Zhang X."/>
            <person name="Chen Y."/>
            <person name="Wang L."/>
            <person name="Yuan Y."/>
            <person name="Fang M."/>
            <person name="Shi L."/>
            <person name="Lu R."/>
            <person name="Comes H.P."/>
            <person name="Ma Y."/>
            <person name="Chen Y."/>
            <person name="Huang G."/>
            <person name="Zhou Y."/>
            <person name="Zheng Z."/>
            <person name="Qiu Y."/>
        </authorList>
    </citation>
    <scope>NUCLEOTIDE SEQUENCE [LARGE SCALE GENOMIC DNA]</scope>
    <source>
        <strain evidence="2">F231</strain>
    </source>
</reference>
<proteinExistence type="predicted"/>
<dbReference type="GO" id="GO:0048364">
    <property type="term" value="P:root development"/>
    <property type="evidence" value="ECO:0007669"/>
    <property type="project" value="InterPro"/>
</dbReference>
<gene>
    <name evidence="2" type="ORF">SAY86_004438</name>
</gene>
<keyword evidence="3" id="KW-1185">Reference proteome</keyword>
<dbReference type="PANTHER" id="PTHR33070">
    <property type="entry name" value="OS06G0725500 PROTEIN"/>
    <property type="match status" value="1"/>
</dbReference>
<dbReference type="Pfam" id="PF03087">
    <property type="entry name" value="BPS1"/>
    <property type="match status" value="1"/>
</dbReference>
<evidence type="ECO:0000313" key="3">
    <source>
        <dbReference type="Proteomes" id="UP001346149"/>
    </source>
</evidence>
<dbReference type="EMBL" id="JAXQNO010000001">
    <property type="protein sequence ID" value="KAK4804621.1"/>
    <property type="molecule type" value="Genomic_DNA"/>
</dbReference>
<evidence type="ECO:0000256" key="1">
    <source>
        <dbReference type="SAM" id="MobiDB-lite"/>
    </source>
</evidence>
<dbReference type="AlphaFoldDB" id="A0AAN7N4J1"/>
<accession>A0AAN7N4J1</accession>
<sequence length="313" mass="35412">MVGVFRRSLSFPNKLPNRPPKPPAISQHTRSISLPSRSHPLVSQLRDSISDLHRWSSSSPLSNNHRSSDWLCTSLSRLRSIHESIDDVLQLPQTLQTLSQHRHLVEKLLEDLLRFVVAYDIFRTSVMTLKEEQAAAQVAVRKRDQRGVASYLRLMRRTSRDMRRLASTVRPIEKNYGADTQRPTVGPDAELVGAILDGVEVTVKVSVALFGGISASLTPRTAASSSWMRFKVKRENKPSGGAVYESFDEIREVNAEIERLLRGLRKMKDEEVRTAMRRMQELDGCIGGIERESERVFRSLISTRVSLLNTLAE</sequence>
<comment type="caution">
    <text evidence="2">The sequence shown here is derived from an EMBL/GenBank/DDBJ whole genome shotgun (WGS) entry which is preliminary data.</text>
</comment>
<organism evidence="2 3">
    <name type="scientific">Trapa natans</name>
    <name type="common">Water chestnut</name>
    <dbReference type="NCBI Taxonomy" id="22666"/>
    <lineage>
        <taxon>Eukaryota</taxon>
        <taxon>Viridiplantae</taxon>
        <taxon>Streptophyta</taxon>
        <taxon>Embryophyta</taxon>
        <taxon>Tracheophyta</taxon>
        <taxon>Spermatophyta</taxon>
        <taxon>Magnoliopsida</taxon>
        <taxon>eudicotyledons</taxon>
        <taxon>Gunneridae</taxon>
        <taxon>Pentapetalae</taxon>
        <taxon>rosids</taxon>
        <taxon>malvids</taxon>
        <taxon>Myrtales</taxon>
        <taxon>Lythraceae</taxon>
        <taxon>Trapa</taxon>
    </lineage>
</organism>
<dbReference type="PANTHER" id="PTHR33070:SF49">
    <property type="entry name" value="OS06G0725500 PROTEIN"/>
    <property type="match status" value="1"/>
</dbReference>
<protein>
    <submittedName>
        <fullName evidence="2">Uncharacterized protein</fullName>
    </submittedName>
</protein>